<dbReference type="GO" id="GO:0046933">
    <property type="term" value="F:proton-transporting ATP synthase activity, rotational mechanism"/>
    <property type="evidence" value="ECO:0007669"/>
    <property type="project" value="InterPro"/>
</dbReference>
<sequence length="131" mass="14497">ETQIFSGKAEMVVAPSVNGEIGILPHHAPLLARLRPGLVRIVVDGDTEESVFVSGGFIEVQPYVVTILADTAQRSRDLDEAAARTAKERIEKELDGHRLAPADYARLQAELNLSIAIIRSLEHLRDLKHRR</sequence>
<evidence type="ECO:0000256" key="5">
    <source>
        <dbReference type="ARBA" id="ARBA00022448"/>
    </source>
</evidence>
<evidence type="ECO:0000256" key="4">
    <source>
        <dbReference type="ARBA" id="ARBA00011648"/>
    </source>
</evidence>
<keyword evidence="8 10" id="KW-0139">CF(1)</keyword>
<dbReference type="PANTHER" id="PTHR13822">
    <property type="entry name" value="ATP SYNTHASE DELTA/EPSILON CHAIN"/>
    <property type="match status" value="1"/>
</dbReference>
<dbReference type="Pfam" id="PF02823">
    <property type="entry name" value="ATP-synt_DE_N"/>
    <property type="match status" value="1"/>
</dbReference>
<accession>A0A1F6T2N1</accession>
<feature type="domain" description="ATP synthase F1 complex delta/epsilon subunit N-terminal" evidence="11">
    <location>
        <begin position="1"/>
        <end position="72"/>
    </location>
</feature>
<dbReference type="InterPro" id="IPR036794">
    <property type="entry name" value="ATP_F1_dsu/esu_C_sf"/>
</dbReference>
<dbReference type="SUPFAM" id="SSF46604">
    <property type="entry name" value="Epsilon subunit of F1F0-ATP synthase C-terminal domain"/>
    <property type="match status" value="1"/>
</dbReference>
<gene>
    <name evidence="12" type="ORF">A2V91_06495</name>
</gene>
<protein>
    <recommendedName>
        <fullName evidence="11">ATP synthase F1 complex delta/epsilon subunit N-terminal domain-containing protein</fullName>
    </recommendedName>
</protein>
<evidence type="ECO:0000256" key="8">
    <source>
        <dbReference type="ARBA" id="ARBA00023196"/>
    </source>
</evidence>
<dbReference type="GO" id="GO:0005886">
    <property type="term" value="C:plasma membrane"/>
    <property type="evidence" value="ECO:0007669"/>
    <property type="project" value="UniProtKB-SubCell"/>
</dbReference>
<evidence type="ECO:0000313" key="13">
    <source>
        <dbReference type="Proteomes" id="UP000179334"/>
    </source>
</evidence>
<evidence type="ECO:0000256" key="3">
    <source>
        <dbReference type="ARBA" id="ARBA00005712"/>
    </source>
</evidence>
<keyword evidence="7" id="KW-0472">Membrane</keyword>
<reference evidence="12 13" key="1">
    <citation type="journal article" date="2016" name="Nat. Commun.">
        <title>Thousands of microbial genomes shed light on interconnected biogeochemical processes in an aquifer system.</title>
        <authorList>
            <person name="Anantharaman K."/>
            <person name="Brown C.T."/>
            <person name="Hug L.A."/>
            <person name="Sharon I."/>
            <person name="Castelle C.J."/>
            <person name="Probst A.J."/>
            <person name="Thomas B.C."/>
            <person name="Singh A."/>
            <person name="Wilkins M.J."/>
            <person name="Karaoz U."/>
            <person name="Brodie E.L."/>
            <person name="Williams K.H."/>
            <person name="Hubbard S.S."/>
            <person name="Banfield J.F."/>
        </authorList>
    </citation>
    <scope>NUCLEOTIDE SEQUENCE [LARGE SCALE GENOMIC DNA]</scope>
</reference>
<dbReference type="HAMAP" id="MF_00530">
    <property type="entry name" value="ATP_synth_epsil_bac"/>
    <property type="match status" value="1"/>
</dbReference>
<evidence type="ECO:0000256" key="1">
    <source>
        <dbReference type="ARBA" id="ARBA00003543"/>
    </source>
</evidence>
<dbReference type="SUPFAM" id="SSF51344">
    <property type="entry name" value="Epsilon subunit of F1F0-ATP synthase N-terminal domain"/>
    <property type="match status" value="1"/>
</dbReference>
<comment type="similarity">
    <text evidence="3 10">Belongs to the ATPase epsilon chain family.</text>
</comment>
<dbReference type="InterPro" id="IPR036771">
    <property type="entry name" value="ATPsynth_dsu/esu_N"/>
</dbReference>
<dbReference type="Gene3D" id="2.60.15.10">
    <property type="entry name" value="F0F1 ATP synthase delta/epsilon subunit, N-terminal"/>
    <property type="match status" value="1"/>
</dbReference>
<comment type="subcellular location">
    <subcellularLocation>
        <location evidence="2">Cell membrane</location>
        <topology evidence="2">Peripheral membrane protein</topology>
    </subcellularLocation>
</comment>
<feature type="non-terminal residue" evidence="12">
    <location>
        <position position="1"/>
    </location>
</feature>
<name>A0A1F6T2N1_9PROT</name>
<dbReference type="AlphaFoldDB" id="A0A1F6T2N1"/>
<proteinExistence type="inferred from homology"/>
<evidence type="ECO:0000259" key="11">
    <source>
        <dbReference type="Pfam" id="PF02823"/>
    </source>
</evidence>
<evidence type="ECO:0000256" key="9">
    <source>
        <dbReference type="ARBA" id="ARBA00023310"/>
    </source>
</evidence>
<comment type="subunit">
    <text evidence="4 10">F-type ATPases have 2 components, CF(1) - the catalytic core - and CF(0) - the membrane proton channel. CF(1) has five subunits: alpha(3), beta(3), gamma(1), delta(1), epsilon(1). CF(0) has three main subunits: a, b and c.</text>
</comment>
<dbReference type="CDD" id="cd12152">
    <property type="entry name" value="F1-ATPase_delta"/>
    <property type="match status" value="1"/>
</dbReference>
<dbReference type="NCBIfam" id="TIGR01216">
    <property type="entry name" value="ATP_synt_epsi"/>
    <property type="match status" value="1"/>
</dbReference>
<evidence type="ECO:0000313" key="12">
    <source>
        <dbReference type="EMBL" id="OGI39440.1"/>
    </source>
</evidence>
<keyword evidence="5 10" id="KW-0813">Transport</keyword>
<evidence type="ECO:0000256" key="2">
    <source>
        <dbReference type="ARBA" id="ARBA00004202"/>
    </source>
</evidence>
<organism evidence="12 13">
    <name type="scientific">Candidatus Muproteobacteria bacterium RBG_16_64_10</name>
    <dbReference type="NCBI Taxonomy" id="1817757"/>
    <lineage>
        <taxon>Bacteria</taxon>
        <taxon>Pseudomonadati</taxon>
        <taxon>Pseudomonadota</taxon>
        <taxon>Candidatus Muproteobacteria</taxon>
    </lineage>
</organism>
<dbReference type="PANTHER" id="PTHR13822:SF10">
    <property type="entry name" value="ATP SYNTHASE EPSILON CHAIN, CHLOROPLASTIC"/>
    <property type="match status" value="1"/>
</dbReference>
<keyword evidence="6 10" id="KW-0406">Ion transport</keyword>
<comment type="function">
    <text evidence="1">Produces ATP from ADP in the presence of a proton gradient across the membrane.</text>
</comment>
<evidence type="ECO:0000256" key="10">
    <source>
        <dbReference type="RuleBase" id="RU003656"/>
    </source>
</evidence>
<evidence type="ECO:0000256" key="7">
    <source>
        <dbReference type="ARBA" id="ARBA00023136"/>
    </source>
</evidence>
<dbReference type="GO" id="GO:0045259">
    <property type="term" value="C:proton-transporting ATP synthase complex"/>
    <property type="evidence" value="ECO:0007669"/>
    <property type="project" value="UniProtKB-KW"/>
</dbReference>
<dbReference type="InterPro" id="IPR001469">
    <property type="entry name" value="ATP_synth_F1_dsu/esu"/>
</dbReference>
<comment type="caution">
    <text evidence="12">The sequence shown here is derived from an EMBL/GenBank/DDBJ whole genome shotgun (WGS) entry which is preliminary data.</text>
</comment>
<dbReference type="InterPro" id="IPR020546">
    <property type="entry name" value="ATP_synth_F1_dsu/esu_N"/>
</dbReference>
<dbReference type="EMBL" id="MFSR01000046">
    <property type="protein sequence ID" value="OGI39440.1"/>
    <property type="molecule type" value="Genomic_DNA"/>
</dbReference>
<evidence type="ECO:0000256" key="6">
    <source>
        <dbReference type="ARBA" id="ARBA00023065"/>
    </source>
</evidence>
<keyword evidence="9 10" id="KW-0066">ATP synthesis</keyword>
<dbReference type="Proteomes" id="UP000179334">
    <property type="component" value="Unassembled WGS sequence"/>
</dbReference>
<dbReference type="NCBIfam" id="NF001847">
    <property type="entry name" value="PRK00571.1-4"/>
    <property type="match status" value="1"/>
</dbReference>